<dbReference type="Gene3D" id="4.10.280.110">
    <property type="entry name" value="Pre-mRNA processing factor 4 domain"/>
    <property type="match status" value="1"/>
</dbReference>
<reference evidence="10 11" key="1">
    <citation type="submission" date="2016-04" db="EMBL/GenBank/DDBJ databases">
        <title>Evolutionary innovation and constraint leading to complex multicellularity in the Ascomycota.</title>
        <authorList>
            <person name="Cisse O."/>
            <person name="Nguyen A."/>
            <person name="Hewitt D.A."/>
            <person name="Jedd G."/>
            <person name="Stajich J.E."/>
        </authorList>
    </citation>
    <scope>NUCLEOTIDE SEQUENCE [LARGE SCALE GENOMIC DNA]</scope>
    <source>
        <strain evidence="10 11">DAH-3</strain>
    </source>
</reference>
<dbReference type="InterPro" id="IPR004098">
    <property type="entry name" value="Prp18"/>
</dbReference>
<keyword evidence="5" id="KW-0747">Spliceosome</keyword>
<dbReference type="SUPFAM" id="SSF158230">
    <property type="entry name" value="PRP4-like"/>
    <property type="match status" value="1"/>
</dbReference>
<comment type="caution">
    <text evidence="10">The sequence shown here is derived from an EMBL/GenBank/DDBJ whole genome shotgun (WGS) entry which is preliminary data.</text>
</comment>
<dbReference type="InterPro" id="IPR036285">
    <property type="entry name" value="PRP4-like_sf"/>
</dbReference>
<dbReference type="GO" id="GO:0071021">
    <property type="term" value="C:U2-type post-spliceosomal complex"/>
    <property type="evidence" value="ECO:0007669"/>
    <property type="project" value="TreeGrafter"/>
</dbReference>
<feature type="compositionally biased region" description="Basic and acidic residues" evidence="8">
    <location>
        <begin position="83"/>
        <end position="109"/>
    </location>
</feature>
<dbReference type="AlphaFoldDB" id="A0A1U7LQ01"/>
<evidence type="ECO:0000256" key="1">
    <source>
        <dbReference type="ARBA" id="ARBA00004123"/>
    </source>
</evidence>
<dbReference type="PANTHER" id="PTHR13007:SF19">
    <property type="entry name" value="PRE-MRNA-SPLICING FACTOR 18"/>
    <property type="match status" value="1"/>
</dbReference>
<keyword evidence="6" id="KW-0508">mRNA splicing</keyword>
<dbReference type="EMBL" id="LXFE01000641">
    <property type="protein sequence ID" value="OLL24750.1"/>
    <property type="molecule type" value="Genomic_DNA"/>
</dbReference>
<accession>A0A1U7LQ01</accession>
<evidence type="ECO:0000256" key="2">
    <source>
        <dbReference type="ARBA" id="ARBA00008137"/>
    </source>
</evidence>
<gene>
    <name evidence="10" type="ORF">NEOLI_002305</name>
</gene>
<evidence type="ECO:0000313" key="10">
    <source>
        <dbReference type="EMBL" id="OLL24750.1"/>
    </source>
</evidence>
<dbReference type="OrthoDB" id="10261918at2759"/>
<keyword evidence="11" id="KW-1185">Reference proteome</keyword>
<evidence type="ECO:0000256" key="4">
    <source>
        <dbReference type="ARBA" id="ARBA00022664"/>
    </source>
</evidence>
<sequence>MDFLQAEITAKRKQMTSGDPETQVKKYQKRGDLDKIRACKYLEEQDRLRLEKEEKARIKMEEAKDREARQAELKATMQKRNNRKENLPEEKSESASKYSPEEVTSHLRSRGEPIRLFGETEEDRFKRLRLIELRDLRQSKKDQEAVISPDELQVDLFDLKLDPLKVYRQLLAYYKTVIHEWEDYIEDRPEEQKQSNKGKIAYKYMKESIEHLRPLIRLFEGKILQPEVLERIAEIVFHSQRRDYLRANDQYLKLSIGHAANPIGIAIAGIKEKSPREKIQSKSTKTLNNEETRKWLQGIKRLLTFVQTKYPPNNKSQAMG</sequence>
<dbReference type="Gene3D" id="1.20.940.10">
    <property type="entry name" value="Functional domain of the splicing factor Prp18"/>
    <property type="match status" value="1"/>
</dbReference>
<evidence type="ECO:0000256" key="7">
    <source>
        <dbReference type="ARBA" id="ARBA00023242"/>
    </source>
</evidence>
<evidence type="ECO:0000256" key="6">
    <source>
        <dbReference type="ARBA" id="ARBA00023187"/>
    </source>
</evidence>
<dbReference type="PANTHER" id="PTHR13007">
    <property type="entry name" value="PRE-MRNA SPLICING FACTOR-RELATED"/>
    <property type="match status" value="1"/>
</dbReference>
<evidence type="ECO:0000313" key="11">
    <source>
        <dbReference type="Proteomes" id="UP000186594"/>
    </source>
</evidence>
<protein>
    <recommendedName>
        <fullName evidence="3">Pre-mRNA-splicing factor 18</fullName>
    </recommendedName>
</protein>
<evidence type="ECO:0000256" key="3">
    <source>
        <dbReference type="ARBA" id="ARBA00018242"/>
    </source>
</evidence>
<evidence type="ECO:0000259" key="9">
    <source>
        <dbReference type="SMART" id="SM00500"/>
    </source>
</evidence>
<organism evidence="10 11">
    <name type="scientific">Neolecta irregularis (strain DAH-3)</name>
    <dbReference type="NCBI Taxonomy" id="1198029"/>
    <lineage>
        <taxon>Eukaryota</taxon>
        <taxon>Fungi</taxon>
        <taxon>Dikarya</taxon>
        <taxon>Ascomycota</taxon>
        <taxon>Taphrinomycotina</taxon>
        <taxon>Neolectales</taxon>
        <taxon>Neolectaceae</taxon>
        <taxon>Neolecta</taxon>
    </lineage>
</organism>
<feature type="region of interest" description="Disordered" evidence="8">
    <location>
        <begin position="1"/>
        <end position="28"/>
    </location>
</feature>
<keyword evidence="4" id="KW-0507">mRNA processing</keyword>
<dbReference type="InterPro" id="IPR039979">
    <property type="entry name" value="PRPF18"/>
</dbReference>
<dbReference type="SUPFAM" id="SSF47938">
    <property type="entry name" value="Functional domain of the splicing factor Prp18"/>
    <property type="match status" value="1"/>
</dbReference>
<dbReference type="STRING" id="1198029.A0A1U7LQ01"/>
<dbReference type="GO" id="GO:0046540">
    <property type="term" value="C:U4/U6 x U5 tri-snRNP complex"/>
    <property type="evidence" value="ECO:0007669"/>
    <property type="project" value="TreeGrafter"/>
</dbReference>
<evidence type="ECO:0000256" key="8">
    <source>
        <dbReference type="SAM" id="MobiDB-lite"/>
    </source>
</evidence>
<proteinExistence type="inferred from homology"/>
<comment type="subcellular location">
    <subcellularLocation>
        <location evidence="1">Nucleus</location>
    </subcellularLocation>
</comment>
<name>A0A1U7LQ01_NEOID</name>
<evidence type="ECO:0000256" key="5">
    <source>
        <dbReference type="ARBA" id="ARBA00022728"/>
    </source>
</evidence>
<dbReference type="InterPro" id="IPR014906">
    <property type="entry name" value="PRP4-like"/>
</dbReference>
<keyword evidence="7" id="KW-0539">Nucleus</keyword>
<feature type="domain" description="Pre-mRNA processing factor 4 (PRP4)-like" evidence="9">
    <location>
        <begin position="98"/>
        <end position="145"/>
    </location>
</feature>
<dbReference type="Proteomes" id="UP000186594">
    <property type="component" value="Unassembled WGS sequence"/>
</dbReference>
<dbReference type="Pfam" id="PF02840">
    <property type="entry name" value="Prp18"/>
    <property type="match status" value="1"/>
</dbReference>
<feature type="region of interest" description="Disordered" evidence="8">
    <location>
        <begin position="52"/>
        <end position="109"/>
    </location>
</feature>
<dbReference type="GO" id="GO:0005682">
    <property type="term" value="C:U5 snRNP"/>
    <property type="evidence" value="ECO:0007669"/>
    <property type="project" value="TreeGrafter"/>
</dbReference>
<comment type="similarity">
    <text evidence="2">Belongs to the PRP18 family.</text>
</comment>
<feature type="compositionally biased region" description="Basic and acidic residues" evidence="8">
    <location>
        <begin position="52"/>
        <end position="72"/>
    </location>
</feature>
<dbReference type="SMART" id="SM00500">
    <property type="entry name" value="SFM"/>
    <property type="match status" value="1"/>
</dbReference>
<dbReference type="GO" id="GO:0000350">
    <property type="term" value="P:generation of catalytic spliceosome for second transesterification step"/>
    <property type="evidence" value="ECO:0007669"/>
    <property type="project" value="TreeGrafter"/>
</dbReference>
<dbReference type="OMA" id="SFAQVRW"/>
<dbReference type="Pfam" id="PF08799">
    <property type="entry name" value="PRP4"/>
    <property type="match status" value="1"/>
</dbReference>